<proteinExistence type="predicted"/>
<accession>A0A8H3WU57</accession>
<evidence type="ECO:0000313" key="2">
    <source>
        <dbReference type="EMBL" id="KAF0333065.1"/>
    </source>
</evidence>
<feature type="compositionally biased region" description="Basic residues" evidence="1">
    <location>
        <begin position="79"/>
        <end position="90"/>
    </location>
</feature>
<comment type="caution">
    <text evidence="2">The sequence shown here is derived from an EMBL/GenBank/DDBJ whole genome shotgun (WGS) entry which is preliminary data.</text>
</comment>
<dbReference type="Proteomes" id="UP000439903">
    <property type="component" value="Unassembled WGS sequence"/>
</dbReference>
<gene>
    <name evidence="2" type="ORF">F8M41_017088</name>
</gene>
<sequence length="90" mass="10805">MSFFLKKQKKKQYNYQQGIPTLPKSNTPTIPKLPLVQYQRPNLPRTPLQQRIDNQLQQRLQEHYSPPNLAPPRIPTKPQHLKYKKYQKKN</sequence>
<name>A0A8H3WU57_GIGMA</name>
<keyword evidence="3" id="KW-1185">Reference proteome</keyword>
<dbReference type="EMBL" id="WTPW01003860">
    <property type="protein sequence ID" value="KAF0333065.1"/>
    <property type="molecule type" value="Genomic_DNA"/>
</dbReference>
<feature type="region of interest" description="Disordered" evidence="1">
    <location>
        <begin position="55"/>
        <end position="90"/>
    </location>
</feature>
<protein>
    <submittedName>
        <fullName evidence="2">Uncharacterized protein</fullName>
    </submittedName>
</protein>
<evidence type="ECO:0000256" key="1">
    <source>
        <dbReference type="SAM" id="MobiDB-lite"/>
    </source>
</evidence>
<dbReference type="AlphaFoldDB" id="A0A8H3WU57"/>
<reference evidence="2 3" key="1">
    <citation type="journal article" date="2019" name="Environ. Microbiol.">
        <title>At the nexus of three kingdoms: the genome of the mycorrhizal fungus Gigaspora margarita provides insights into plant, endobacterial and fungal interactions.</title>
        <authorList>
            <person name="Venice F."/>
            <person name="Ghignone S."/>
            <person name="Salvioli di Fossalunga A."/>
            <person name="Amselem J."/>
            <person name="Novero M."/>
            <person name="Xianan X."/>
            <person name="Sedzielewska Toro K."/>
            <person name="Morin E."/>
            <person name="Lipzen A."/>
            <person name="Grigoriev I.V."/>
            <person name="Henrissat B."/>
            <person name="Martin F.M."/>
            <person name="Bonfante P."/>
        </authorList>
    </citation>
    <scope>NUCLEOTIDE SEQUENCE [LARGE SCALE GENOMIC DNA]</scope>
    <source>
        <strain evidence="2 3">BEG34</strain>
    </source>
</reference>
<organism evidence="2 3">
    <name type="scientific">Gigaspora margarita</name>
    <dbReference type="NCBI Taxonomy" id="4874"/>
    <lineage>
        <taxon>Eukaryota</taxon>
        <taxon>Fungi</taxon>
        <taxon>Fungi incertae sedis</taxon>
        <taxon>Mucoromycota</taxon>
        <taxon>Glomeromycotina</taxon>
        <taxon>Glomeromycetes</taxon>
        <taxon>Diversisporales</taxon>
        <taxon>Gigasporaceae</taxon>
        <taxon>Gigaspora</taxon>
    </lineage>
</organism>
<evidence type="ECO:0000313" key="3">
    <source>
        <dbReference type="Proteomes" id="UP000439903"/>
    </source>
</evidence>